<gene>
    <name evidence="1" type="ORF">RI845_04100</name>
</gene>
<dbReference type="PANTHER" id="PTHR38767">
    <property type="entry name" value="DNA POLYMERASE III SUBUNIT CHI"/>
    <property type="match status" value="1"/>
</dbReference>
<dbReference type="SUPFAM" id="SSF102400">
    <property type="entry name" value="DNA polymerase III chi subunit"/>
    <property type="match status" value="1"/>
</dbReference>
<keyword evidence="1" id="KW-0808">Transferase</keyword>
<name>A0ABY9TKU8_9GAMM</name>
<accession>A0ABY9TKU8</accession>
<dbReference type="EMBL" id="CP134146">
    <property type="protein sequence ID" value="WNC69341.1"/>
    <property type="molecule type" value="Genomic_DNA"/>
</dbReference>
<reference evidence="2" key="1">
    <citation type="submission" date="2023-09" db="EMBL/GenBank/DDBJ databases">
        <authorList>
            <person name="Li S."/>
            <person name="Li X."/>
            <person name="Zhang C."/>
            <person name="Zhao Z."/>
        </authorList>
    </citation>
    <scope>NUCLEOTIDE SEQUENCE [LARGE SCALE GENOMIC DNA]</scope>
    <source>
        <strain evidence="2">SQ345</strain>
    </source>
</reference>
<proteinExistence type="predicted"/>
<dbReference type="PANTHER" id="PTHR38767:SF1">
    <property type="entry name" value="DNA POLYMERASE III SUBUNIT CHI"/>
    <property type="match status" value="1"/>
</dbReference>
<sequence>MTSQVFFNLLDANSEQLSEQDHLQLACVKAAGFYRQNQRVFIFCDDQQMAHKIDELLWAFDADSFVPHNLPGEGLHSGSPVEISWQAPTNNRNILINLSSQVPSFAGQFSQIIDFVPTDEALKKLARLRYRAYQQLGFNVSTTPAVQAA</sequence>
<dbReference type="EC" id="2.7.7.7" evidence="1"/>
<dbReference type="InterPro" id="IPR007459">
    <property type="entry name" value="DNA_pol3_chi"/>
</dbReference>
<dbReference type="GO" id="GO:0003887">
    <property type="term" value="F:DNA-directed DNA polymerase activity"/>
    <property type="evidence" value="ECO:0007669"/>
    <property type="project" value="UniProtKB-EC"/>
</dbReference>
<dbReference type="RefSeq" id="WP_348388484.1">
    <property type="nucleotide sequence ID" value="NZ_CP134146.1"/>
</dbReference>
<protein>
    <submittedName>
        <fullName evidence="1">DNA polymerase III subunit chi</fullName>
        <ecNumber evidence="1">2.7.7.7</ecNumber>
    </submittedName>
</protein>
<keyword evidence="1" id="KW-0548">Nucleotidyltransferase</keyword>
<dbReference type="Gene3D" id="3.40.50.10110">
    <property type="entry name" value="DNA polymerase III subunit chi"/>
    <property type="match status" value="1"/>
</dbReference>
<evidence type="ECO:0000313" key="1">
    <source>
        <dbReference type="EMBL" id="WNC69341.1"/>
    </source>
</evidence>
<dbReference type="Pfam" id="PF04364">
    <property type="entry name" value="DNA_pol3_chi"/>
    <property type="match status" value="1"/>
</dbReference>
<keyword evidence="2" id="KW-1185">Reference proteome</keyword>
<evidence type="ECO:0000313" key="2">
    <source>
        <dbReference type="Proteomes" id="UP001248581"/>
    </source>
</evidence>
<dbReference type="Proteomes" id="UP001248581">
    <property type="component" value="Chromosome"/>
</dbReference>
<dbReference type="InterPro" id="IPR036768">
    <property type="entry name" value="PolIII_chi_sf"/>
</dbReference>
<organism evidence="1 2">
    <name type="scientific">Thalassotalea nanhaiensis</name>
    <dbReference type="NCBI Taxonomy" id="3065648"/>
    <lineage>
        <taxon>Bacteria</taxon>
        <taxon>Pseudomonadati</taxon>
        <taxon>Pseudomonadota</taxon>
        <taxon>Gammaproteobacteria</taxon>
        <taxon>Alteromonadales</taxon>
        <taxon>Colwelliaceae</taxon>
        <taxon>Thalassotalea</taxon>
    </lineage>
</organism>